<dbReference type="InterPro" id="IPR007076">
    <property type="entry name" value="TfoX_N"/>
</dbReference>
<organism evidence="2 3">
    <name type="scientific">Dyella humi</name>
    <dbReference type="NCBI Taxonomy" id="1770547"/>
    <lineage>
        <taxon>Bacteria</taxon>
        <taxon>Pseudomonadati</taxon>
        <taxon>Pseudomonadota</taxon>
        <taxon>Gammaproteobacteria</taxon>
        <taxon>Lysobacterales</taxon>
        <taxon>Rhodanobacteraceae</taxon>
        <taxon>Dyella</taxon>
    </lineage>
</organism>
<evidence type="ECO:0000259" key="1">
    <source>
        <dbReference type="Pfam" id="PF04993"/>
    </source>
</evidence>
<dbReference type="SUPFAM" id="SSF159894">
    <property type="entry name" value="YgaC/TfoX-N like"/>
    <property type="match status" value="1"/>
</dbReference>
<dbReference type="Proteomes" id="UP001620409">
    <property type="component" value="Unassembled WGS sequence"/>
</dbReference>
<accession>A0ABW8II18</accession>
<comment type="caution">
    <text evidence="2">The sequence shown here is derived from an EMBL/GenBank/DDBJ whole genome shotgun (WGS) entry which is preliminary data.</text>
</comment>
<dbReference type="Pfam" id="PF04993">
    <property type="entry name" value="TfoX_N"/>
    <property type="match status" value="1"/>
</dbReference>
<evidence type="ECO:0000313" key="3">
    <source>
        <dbReference type="Proteomes" id="UP001620409"/>
    </source>
</evidence>
<dbReference type="RefSeq" id="WP_380010076.1">
    <property type="nucleotide sequence ID" value="NZ_JADIKI010000022.1"/>
</dbReference>
<sequence>MARDQGLEALLSEDLQGERGLTEKAMFGGWAWLVHGNLLCGARHDGLLVRLGKDKDAWALQMHGIVPMIMGERRMHGWVRAAPEAYGDDNLRRKLLDAALAFVRSLPTK</sequence>
<feature type="domain" description="TfoX N-terminal" evidence="1">
    <location>
        <begin position="19"/>
        <end position="102"/>
    </location>
</feature>
<protein>
    <submittedName>
        <fullName evidence="2">TfoX/Sxy family protein</fullName>
    </submittedName>
</protein>
<dbReference type="EMBL" id="JADIKI010000022">
    <property type="protein sequence ID" value="MFK2854839.1"/>
    <property type="molecule type" value="Genomic_DNA"/>
</dbReference>
<name>A0ABW8II18_9GAMM</name>
<proteinExistence type="predicted"/>
<evidence type="ECO:0000313" key="2">
    <source>
        <dbReference type="EMBL" id="MFK2854839.1"/>
    </source>
</evidence>
<gene>
    <name evidence="2" type="ORF">ISP18_09580</name>
</gene>
<keyword evidence="3" id="KW-1185">Reference proteome</keyword>
<reference evidence="2 3" key="1">
    <citation type="submission" date="2020-10" db="EMBL/GenBank/DDBJ databases">
        <title>Phylogeny of dyella-like bacteria.</title>
        <authorList>
            <person name="Fu J."/>
        </authorList>
    </citation>
    <scope>NUCLEOTIDE SEQUENCE [LARGE SCALE GENOMIC DNA]</scope>
    <source>
        <strain evidence="2 3">DHG40</strain>
    </source>
</reference>